<dbReference type="PANTHER" id="PTHR23427:SF2">
    <property type="entry name" value="SURFEIT LOCUS PROTEIN 1"/>
    <property type="match status" value="1"/>
</dbReference>
<evidence type="ECO:0000256" key="5">
    <source>
        <dbReference type="ARBA" id="ARBA00023136"/>
    </source>
</evidence>
<feature type="compositionally biased region" description="Basic and acidic residues" evidence="7">
    <location>
        <begin position="277"/>
        <end position="293"/>
    </location>
</feature>
<keyword evidence="5 6" id="KW-0472">Membrane</keyword>
<evidence type="ECO:0000256" key="6">
    <source>
        <dbReference type="RuleBase" id="RU363076"/>
    </source>
</evidence>
<keyword evidence="3 6" id="KW-0812">Transmembrane</keyword>
<name>A0ABY8C1B7_9MICO</name>
<organism evidence="8 9">
    <name type="scientific">Microbacterium horticulturae</name>
    <dbReference type="NCBI Taxonomy" id="3028316"/>
    <lineage>
        <taxon>Bacteria</taxon>
        <taxon>Bacillati</taxon>
        <taxon>Actinomycetota</taxon>
        <taxon>Actinomycetes</taxon>
        <taxon>Micrococcales</taxon>
        <taxon>Microbacteriaceae</taxon>
        <taxon>Microbacterium</taxon>
    </lineage>
</organism>
<evidence type="ECO:0000256" key="4">
    <source>
        <dbReference type="ARBA" id="ARBA00022989"/>
    </source>
</evidence>
<reference evidence="8 9" key="1">
    <citation type="submission" date="2023-03" db="EMBL/GenBank/DDBJ databases">
        <title>Genome sequence of Microbacterium sp. KACC 23027.</title>
        <authorList>
            <person name="Kim S."/>
            <person name="Heo J."/>
            <person name="Kwon S.-W."/>
        </authorList>
    </citation>
    <scope>NUCLEOTIDE SEQUENCE [LARGE SCALE GENOMIC DNA]</scope>
    <source>
        <strain evidence="8 9">KACC 23027</strain>
    </source>
</reference>
<comment type="similarity">
    <text evidence="2 6">Belongs to the SURF1 family.</text>
</comment>
<evidence type="ECO:0000256" key="1">
    <source>
        <dbReference type="ARBA" id="ARBA00004370"/>
    </source>
</evidence>
<dbReference type="InterPro" id="IPR002994">
    <property type="entry name" value="Surf1/Shy1"/>
</dbReference>
<keyword evidence="9" id="KW-1185">Reference proteome</keyword>
<dbReference type="PROSITE" id="PS50895">
    <property type="entry name" value="SURF1"/>
    <property type="match status" value="1"/>
</dbReference>
<feature type="transmembrane region" description="Helical" evidence="6">
    <location>
        <begin position="220"/>
        <end position="242"/>
    </location>
</feature>
<dbReference type="RefSeq" id="WP_275279579.1">
    <property type="nucleotide sequence ID" value="NZ_CP119108.1"/>
</dbReference>
<proteinExistence type="inferred from homology"/>
<dbReference type="InterPro" id="IPR045214">
    <property type="entry name" value="Surf1/Surf4"/>
</dbReference>
<comment type="subcellular location">
    <subcellularLocation>
        <location evidence="6">Cell membrane</location>
        <topology evidence="6">Multi-pass membrane protein</topology>
    </subcellularLocation>
    <subcellularLocation>
        <location evidence="1">Membrane</location>
    </subcellularLocation>
</comment>
<evidence type="ECO:0000256" key="2">
    <source>
        <dbReference type="ARBA" id="ARBA00007165"/>
    </source>
</evidence>
<evidence type="ECO:0000313" key="9">
    <source>
        <dbReference type="Proteomes" id="UP001214553"/>
    </source>
</evidence>
<evidence type="ECO:0000256" key="7">
    <source>
        <dbReference type="SAM" id="MobiDB-lite"/>
    </source>
</evidence>
<accession>A0ABY8C1B7</accession>
<gene>
    <name evidence="8" type="ORF">PU630_06710</name>
</gene>
<evidence type="ECO:0000313" key="8">
    <source>
        <dbReference type="EMBL" id="WEG10239.1"/>
    </source>
</evidence>
<feature type="region of interest" description="Disordered" evidence="7">
    <location>
        <begin position="273"/>
        <end position="306"/>
    </location>
</feature>
<sequence length="306" mass="33305">MSRRQSAPAAVRWTAYISVAIVFAIACAFLSHWQLSKNADRTEQLAIIAENYDTAPVALDELLSPGQTLPEHLKWRQVRMTGTYLTDQQLLVRNTVHDGTAAYEIIVPLRLDDGRVFLVDRGWEPPGNRQPTPDTIPDAPTGTVTVVTRLVPGQNLPSSGADAPDGQVPSVHLPLIADKIGGADGAALDQGAYGQLVSEDPAPAVMPQPFEVPSADSGPYLSYGVQWIMFAVMGFIFIWYVIRSERRARREAAEDAAAVAALAQTDPAAAAALEAETSARRIREKREKRRDRDSADEDALLDNAPR</sequence>
<protein>
    <recommendedName>
        <fullName evidence="6">SURF1-like protein</fullName>
    </recommendedName>
</protein>
<feature type="transmembrane region" description="Helical" evidence="6">
    <location>
        <begin position="12"/>
        <end position="33"/>
    </location>
</feature>
<evidence type="ECO:0000256" key="3">
    <source>
        <dbReference type="ARBA" id="ARBA00022692"/>
    </source>
</evidence>
<dbReference type="Pfam" id="PF02104">
    <property type="entry name" value="SURF1"/>
    <property type="match status" value="1"/>
</dbReference>
<dbReference type="Proteomes" id="UP001214553">
    <property type="component" value="Chromosome"/>
</dbReference>
<dbReference type="EMBL" id="CP119108">
    <property type="protein sequence ID" value="WEG10239.1"/>
    <property type="molecule type" value="Genomic_DNA"/>
</dbReference>
<dbReference type="CDD" id="cd06662">
    <property type="entry name" value="SURF1"/>
    <property type="match status" value="1"/>
</dbReference>
<dbReference type="PANTHER" id="PTHR23427">
    <property type="entry name" value="SURFEIT LOCUS PROTEIN"/>
    <property type="match status" value="1"/>
</dbReference>
<dbReference type="PROSITE" id="PS51257">
    <property type="entry name" value="PROKAR_LIPOPROTEIN"/>
    <property type="match status" value="1"/>
</dbReference>
<keyword evidence="4 6" id="KW-1133">Transmembrane helix</keyword>
<keyword evidence="6" id="KW-1003">Cell membrane</keyword>